<protein>
    <submittedName>
        <fullName evidence="1">Uncharacterized protein</fullName>
    </submittedName>
</protein>
<dbReference type="EMBL" id="JANBUJ010000774">
    <property type="protein sequence ID" value="KAJ2770218.1"/>
    <property type="molecule type" value="Genomic_DNA"/>
</dbReference>
<reference evidence="1" key="1">
    <citation type="submission" date="2022-07" db="EMBL/GenBank/DDBJ databases">
        <title>Phylogenomic reconstructions and comparative analyses of Kickxellomycotina fungi.</title>
        <authorList>
            <person name="Reynolds N.K."/>
            <person name="Stajich J.E."/>
            <person name="Barry K."/>
            <person name="Grigoriev I.V."/>
            <person name="Crous P."/>
            <person name="Smith M.E."/>
        </authorList>
    </citation>
    <scope>NUCLEOTIDE SEQUENCE</scope>
    <source>
        <strain evidence="1">CBS 109366</strain>
    </source>
</reference>
<evidence type="ECO:0000313" key="2">
    <source>
        <dbReference type="Proteomes" id="UP001140234"/>
    </source>
</evidence>
<proteinExistence type="predicted"/>
<keyword evidence="2" id="KW-1185">Reference proteome</keyword>
<evidence type="ECO:0000313" key="1">
    <source>
        <dbReference type="EMBL" id="KAJ2770218.1"/>
    </source>
</evidence>
<name>A0ACC1JZ57_9FUNG</name>
<dbReference type="Proteomes" id="UP001140234">
    <property type="component" value="Unassembled WGS sequence"/>
</dbReference>
<gene>
    <name evidence="1" type="ORF">IWQ57_002761</name>
</gene>
<accession>A0ACC1JZ57</accession>
<comment type="caution">
    <text evidence="1">The sequence shown here is derived from an EMBL/GenBank/DDBJ whole genome shotgun (WGS) entry which is preliminary data.</text>
</comment>
<sequence length="318" mass="35131">MSFEITQREKLRVVVASILGVVLDPIGHSDLAAVCAWAGIYAAQLVAVGYTLRHRGYPPMQTCRPVLMALVWAAGALWFAGDIAANVMVHLSRAPLTNCVFDIVWLRSSLGQNMILFLLLYRCISLLFEYRWGRAMTAGMRVAVGAFLLASDLLPAAISTILPAAKTIKYVPLLQVCQFNDTFKIAMVTLTWLELGTVVAFVAVLSATTRCAHREYRRLGAACVPLVVSAGLHSAIFFRKPRYPMALGWRLAVVSLDHASVLCAWWLLMGSAVYNCRFRHRQHLLEWRQASAAARKRDSPASSQEAQDPATCHHHLAA</sequence>
<organism evidence="1 2">
    <name type="scientific">Coemansia nantahalensis</name>
    <dbReference type="NCBI Taxonomy" id="2789366"/>
    <lineage>
        <taxon>Eukaryota</taxon>
        <taxon>Fungi</taxon>
        <taxon>Fungi incertae sedis</taxon>
        <taxon>Zoopagomycota</taxon>
        <taxon>Kickxellomycotina</taxon>
        <taxon>Kickxellomycetes</taxon>
        <taxon>Kickxellales</taxon>
        <taxon>Kickxellaceae</taxon>
        <taxon>Coemansia</taxon>
    </lineage>
</organism>